<keyword evidence="3" id="KW-1185">Reference proteome</keyword>
<evidence type="ECO:0000256" key="1">
    <source>
        <dbReference type="SAM" id="Phobius"/>
    </source>
</evidence>
<comment type="caution">
    <text evidence="2">The sequence shown here is derived from an EMBL/GenBank/DDBJ whole genome shotgun (WGS) entry which is preliminary data.</text>
</comment>
<organism evidence="2 3">
    <name type="scientific">Merismopedia glauca CCAP 1448/3</name>
    <dbReference type="NCBI Taxonomy" id="1296344"/>
    <lineage>
        <taxon>Bacteria</taxon>
        <taxon>Bacillati</taxon>
        <taxon>Cyanobacteriota</taxon>
        <taxon>Cyanophyceae</taxon>
        <taxon>Synechococcales</taxon>
        <taxon>Merismopediaceae</taxon>
        <taxon>Merismopedia</taxon>
    </lineage>
</organism>
<reference evidence="2 3" key="1">
    <citation type="submission" date="2018-02" db="EMBL/GenBank/DDBJ databases">
        <authorList>
            <person name="Cohen D.B."/>
            <person name="Kent A.D."/>
        </authorList>
    </citation>
    <scope>NUCLEOTIDE SEQUENCE [LARGE SCALE GENOMIC DNA]</scope>
    <source>
        <strain evidence="2 3">CCAP 1448/3</strain>
    </source>
</reference>
<keyword evidence="1" id="KW-0472">Membrane</keyword>
<dbReference type="AlphaFoldDB" id="A0A2T1C9G6"/>
<keyword evidence="1" id="KW-0812">Transmembrane</keyword>
<evidence type="ECO:0000313" key="3">
    <source>
        <dbReference type="Proteomes" id="UP000238762"/>
    </source>
</evidence>
<dbReference type="EMBL" id="PVWJ01000007">
    <property type="protein sequence ID" value="PSB04783.1"/>
    <property type="molecule type" value="Genomic_DNA"/>
</dbReference>
<evidence type="ECO:0000313" key="2">
    <source>
        <dbReference type="EMBL" id="PSB04783.1"/>
    </source>
</evidence>
<dbReference type="Proteomes" id="UP000238762">
    <property type="component" value="Unassembled WGS sequence"/>
</dbReference>
<accession>A0A2T1C9G6</accession>
<dbReference type="RefSeq" id="WP_106287018.1">
    <property type="nucleotide sequence ID" value="NZ_CAWNTC010000151.1"/>
</dbReference>
<keyword evidence="1" id="KW-1133">Transmembrane helix</keyword>
<dbReference type="OrthoDB" id="514667at2"/>
<feature type="transmembrane region" description="Helical" evidence="1">
    <location>
        <begin position="15"/>
        <end position="39"/>
    </location>
</feature>
<reference evidence="2 3" key="2">
    <citation type="submission" date="2018-03" db="EMBL/GenBank/DDBJ databases">
        <title>The ancient ancestry and fast evolution of plastids.</title>
        <authorList>
            <person name="Moore K.R."/>
            <person name="Magnabosco C."/>
            <person name="Momper L."/>
            <person name="Gold D.A."/>
            <person name="Bosak T."/>
            <person name="Fournier G.P."/>
        </authorList>
    </citation>
    <scope>NUCLEOTIDE SEQUENCE [LARGE SCALE GENOMIC DNA]</scope>
    <source>
        <strain evidence="2 3">CCAP 1448/3</strain>
    </source>
</reference>
<name>A0A2T1C9G6_9CYAN</name>
<sequence>MLELLISFLVALKPLLVPICSISAWILIFLVLLSLWSAIAETIYKTQQMHQIPCSQCQFFCNDYRLKCTVHPDIANSEEAIGCRDYLP</sequence>
<gene>
    <name evidence="2" type="ORF">C7B64_02145</name>
</gene>
<protein>
    <submittedName>
        <fullName evidence="2">Uncharacterized protein</fullName>
    </submittedName>
</protein>
<proteinExistence type="predicted"/>